<sequence length="296" mass="32315">MNILETISQRRSVRSFSSTIMDRREMESVRGILERAASEPGPFGARIRCKLHVDTVGSGEARLGTYGLISGASAFVLPILAPAPGAMEDLGWVVEKAVIDLWAAGWASCWIGGVFSRTKAAGLAGASGEEYVPIVIALGKEAERRSFMDKLIARASRSRQRRALAELCFLPDGSALNGDALASPWNIVLEALRVAPSASNKQPWRLVWDPLALRWMLFLDEDRFYNNSLGNTHLQNIDMGIAMYHFAAAAGCAGLKGSWTPLVEREGFFAEAGGEGVKSMIDMGRKKGWEPIAMWR</sequence>
<feature type="domain" description="Putative nitroreductase TM1586" evidence="1">
    <location>
        <begin position="2"/>
        <end position="250"/>
    </location>
</feature>
<dbReference type="Gene3D" id="3.40.109.10">
    <property type="entry name" value="NADH Oxidase"/>
    <property type="match status" value="1"/>
</dbReference>
<dbReference type="InterPro" id="IPR000415">
    <property type="entry name" value="Nitroreductase-like"/>
</dbReference>
<name>A0A644TM68_9ZZZZ</name>
<dbReference type="AlphaFoldDB" id="A0A644TM68"/>
<proteinExistence type="predicted"/>
<evidence type="ECO:0000313" key="2">
    <source>
        <dbReference type="EMBL" id="MPL67749.1"/>
    </source>
</evidence>
<dbReference type="SUPFAM" id="SSF55469">
    <property type="entry name" value="FMN-dependent nitroreductase-like"/>
    <property type="match status" value="2"/>
</dbReference>
<dbReference type="EMBL" id="VSSQ01000038">
    <property type="protein sequence ID" value="MPL67749.1"/>
    <property type="molecule type" value="Genomic_DNA"/>
</dbReference>
<organism evidence="2">
    <name type="scientific">bioreactor metagenome</name>
    <dbReference type="NCBI Taxonomy" id="1076179"/>
    <lineage>
        <taxon>unclassified sequences</taxon>
        <taxon>metagenomes</taxon>
        <taxon>ecological metagenomes</taxon>
    </lineage>
</organism>
<dbReference type="Gene3D" id="3.40.109.30">
    <property type="entry name" value="putative nitroreductase (tm1586), domain 2"/>
    <property type="match status" value="1"/>
</dbReference>
<accession>A0A644TM68</accession>
<protein>
    <recommendedName>
        <fullName evidence="1">Putative nitroreductase TM1586 domain-containing protein</fullName>
    </recommendedName>
</protein>
<comment type="caution">
    <text evidence="2">The sequence shown here is derived from an EMBL/GenBank/DDBJ whole genome shotgun (WGS) entry which is preliminary data.</text>
</comment>
<dbReference type="Pfam" id="PF14512">
    <property type="entry name" value="TM1586_NiRdase"/>
    <property type="match status" value="1"/>
</dbReference>
<dbReference type="GO" id="GO:0016491">
    <property type="term" value="F:oxidoreductase activity"/>
    <property type="evidence" value="ECO:0007669"/>
    <property type="project" value="InterPro"/>
</dbReference>
<dbReference type="InterPro" id="IPR029478">
    <property type="entry name" value="TM1586_NiRdase"/>
</dbReference>
<reference evidence="2" key="1">
    <citation type="submission" date="2019-08" db="EMBL/GenBank/DDBJ databases">
        <authorList>
            <person name="Kucharzyk K."/>
            <person name="Murdoch R.W."/>
            <person name="Higgins S."/>
            <person name="Loffler F."/>
        </authorList>
    </citation>
    <scope>NUCLEOTIDE SEQUENCE</scope>
</reference>
<evidence type="ECO:0000259" key="1">
    <source>
        <dbReference type="Pfam" id="PF14512"/>
    </source>
</evidence>
<gene>
    <name evidence="2" type="ORF">SDC9_13447</name>
</gene>